<comment type="cofactor">
    <cofactor evidence="1">
        <name>Mn(2+)</name>
        <dbReference type="ChEBI" id="CHEBI:29035"/>
    </cofactor>
</comment>
<evidence type="ECO:0000256" key="13">
    <source>
        <dbReference type="ARBA" id="ARBA00023304"/>
    </source>
</evidence>
<keyword evidence="7" id="KW-0028">Amino-acid biosynthesis</keyword>
<dbReference type="PROSITE" id="PS00470">
    <property type="entry name" value="IDH_IMDH"/>
    <property type="match status" value="1"/>
</dbReference>
<dbReference type="PANTHER" id="PTHR43275">
    <property type="entry name" value="D-MALATE DEHYDROGENASE [DECARBOXYLATING]"/>
    <property type="match status" value="1"/>
</dbReference>
<dbReference type="GO" id="GO:0009098">
    <property type="term" value="P:L-leucine biosynthetic process"/>
    <property type="evidence" value="ECO:0007669"/>
    <property type="project" value="UniProtKB-KW"/>
</dbReference>
<feature type="domain" description="Isopropylmalate dehydrogenase-like" evidence="15">
    <location>
        <begin position="8"/>
        <end position="357"/>
    </location>
</feature>
<dbReference type="InterPro" id="IPR050501">
    <property type="entry name" value="ICDH/IPMDH"/>
</dbReference>
<evidence type="ECO:0000256" key="4">
    <source>
        <dbReference type="ARBA" id="ARBA00011738"/>
    </source>
</evidence>
<keyword evidence="9" id="KW-0460">Magnesium</keyword>
<dbReference type="EC" id="1.1.1.85" evidence="5"/>
<dbReference type="EMBL" id="JADJMH010000013">
    <property type="protein sequence ID" value="MBK7675698.1"/>
    <property type="molecule type" value="Genomic_DNA"/>
</dbReference>
<evidence type="ECO:0000256" key="11">
    <source>
        <dbReference type="ARBA" id="ARBA00023027"/>
    </source>
</evidence>
<dbReference type="InterPro" id="IPR024084">
    <property type="entry name" value="IsoPropMal-DH-like_dom"/>
</dbReference>
<evidence type="ECO:0000313" key="16">
    <source>
        <dbReference type="EMBL" id="MBK7675698.1"/>
    </source>
</evidence>
<dbReference type="Proteomes" id="UP000697998">
    <property type="component" value="Unassembled WGS sequence"/>
</dbReference>
<evidence type="ECO:0000256" key="6">
    <source>
        <dbReference type="ARBA" id="ARBA00022430"/>
    </source>
</evidence>
<keyword evidence="6" id="KW-0432">Leucine biosynthesis</keyword>
<name>A0A935UHP4_9PROT</name>
<dbReference type="GO" id="GO:0051287">
    <property type="term" value="F:NAD binding"/>
    <property type="evidence" value="ECO:0007669"/>
    <property type="project" value="InterPro"/>
</dbReference>
<dbReference type="GO" id="GO:0003862">
    <property type="term" value="F:3-isopropylmalate dehydrogenase activity"/>
    <property type="evidence" value="ECO:0007669"/>
    <property type="project" value="UniProtKB-EC"/>
</dbReference>
<keyword evidence="11" id="KW-0520">NAD</keyword>
<dbReference type="SMART" id="SM01329">
    <property type="entry name" value="Iso_dh"/>
    <property type="match status" value="1"/>
</dbReference>
<comment type="subunit">
    <text evidence="4">Homodimer.</text>
</comment>
<evidence type="ECO:0000313" key="17">
    <source>
        <dbReference type="Proteomes" id="UP000697998"/>
    </source>
</evidence>
<evidence type="ECO:0000256" key="12">
    <source>
        <dbReference type="ARBA" id="ARBA00023211"/>
    </source>
</evidence>
<evidence type="ECO:0000256" key="2">
    <source>
        <dbReference type="ARBA" id="ARBA00001946"/>
    </source>
</evidence>
<evidence type="ECO:0000256" key="9">
    <source>
        <dbReference type="ARBA" id="ARBA00022842"/>
    </source>
</evidence>
<keyword evidence="8" id="KW-0479">Metal-binding</keyword>
<evidence type="ECO:0000256" key="3">
    <source>
        <dbReference type="ARBA" id="ARBA00008319"/>
    </source>
</evidence>
<dbReference type="InterPro" id="IPR019818">
    <property type="entry name" value="IsoCit/isopropylmalate_DH_CS"/>
</dbReference>
<dbReference type="GO" id="GO:0000287">
    <property type="term" value="F:magnesium ion binding"/>
    <property type="evidence" value="ECO:0007669"/>
    <property type="project" value="InterPro"/>
</dbReference>
<protein>
    <recommendedName>
        <fullName evidence="5">3-isopropylmalate dehydrogenase</fullName>
        <ecNumber evidence="5">1.1.1.85</ecNumber>
    </recommendedName>
    <alternativeName>
        <fullName evidence="14">3-IPM-DH</fullName>
    </alternativeName>
</protein>
<accession>A0A935UHP4</accession>
<dbReference type="AlphaFoldDB" id="A0A935UHP4"/>
<evidence type="ECO:0000259" key="15">
    <source>
        <dbReference type="SMART" id="SM01329"/>
    </source>
</evidence>
<evidence type="ECO:0000256" key="8">
    <source>
        <dbReference type="ARBA" id="ARBA00022723"/>
    </source>
</evidence>
<dbReference type="Gene3D" id="3.40.718.10">
    <property type="entry name" value="Isopropylmalate Dehydrogenase"/>
    <property type="match status" value="1"/>
</dbReference>
<evidence type="ECO:0000256" key="1">
    <source>
        <dbReference type="ARBA" id="ARBA00001936"/>
    </source>
</evidence>
<comment type="cofactor">
    <cofactor evidence="2">
        <name>Mg(2+)</name>
        <dbReference type="ChEBI" id="CHEBI:18420"/>
    </cofactor>
</comment>
<gene>
    <name evidence="16" type="ORF">IPJ27_13590</name>
</gene>
<comment type="similarity">
    <text evidence="3">Belongs to the isocitrate and isopropylmalate dehydrogenases family. LeuB type 1 subfamily.</text>
</comment>
<dbReference type="FunFam" id="3.40.718.10:FF:000006">
    <property type="entry name" value="3-isopropylmalate dehydrogenase"/>
    <property type="match status" value="1"/>
</dbReference>
<organism evidence="16 17">
    <name type="scientific">Candidatus Accumulibacter proximus</name>
    <dbReference type="NCBI Taxonomy" id="2954385"/>
    <lineage>
        <taxon>Bacteria</taxon>
        <taxon>Pseudomonadati</taxon>
        <taxon>Pseudomonadota</taxon>
        <taxon>Betaproteobacteria</taxon>
        <taxon>Candidatus Accumulibacter</taxon>
    </lineage>
</organism>
<evidence type="ECO:0000256" key="10">
    <source>
        <dbReference type="ARBA" id="ARBA00023002"/>
    </source>
</evidence>
<dbReference type="SUPFAM" id="SSF53659">
    <property type="entry name" value="Isocitrate/Isopropylmalate dehydrogenase-like"/>
    <property type="match status" value="1"/>
</dbReference>
<dbReference type="Pfam" id="PF00180">
    <property type="entry name" value="Iso_dh"/>
    <property type="match status" value="1"/>
</dbReference>
<proteinExistence type="inferred from homology"/>
<keyword evidence="12" id="KW-0464">Manganese</keyword>
<reference evidence="16 17" key="1">
    <citation type="submission" date="2020-10" db="EMBL/GenBank/DDBJ databases">
        <title>Connecting structure to function with the recovery of over 1000 high-quality activated sludge metagenome-assembled genomes encoding full-length rRNA genes using long-read sequencing.</title>
        <authorList>
            <person name="Singleton C.M."/>
            <person name="Petriglieri F."/>
            <person name="Kristensen J.M."/>
            <person name="Kirkegaard R.H."/>
            <person name="Michaelsen T.Y."/>
            <person name="Andersen M.H."/>
            <person name="Karst S.M."/>
            <person name="Dueholm M.S."/>
            <person name="Nielsen P.H."/>
            <person name="Albertsen M."/>
        </authorList>
    </citation>
    <scope>NUCLEOTIDE SEQUENCE [LARGE SCALE GENOMIC DNA]</scope>
    <source>
        <strain evidence="16">EsbW_18-Q3-R4-48_BATAC.285</strain>
    </source>
</reference>
<keyword evidence="10" id="KW-0560">Oxidoreductase</keyword>
<evidence type="ECO:0000256" key="5">
    <source>
        <dbReference type="ARBA" id="ARBA00013101"/>
    </source>
</evidence>
<keyword evidence="13" id="KW-0100">Branched-chain amino acid biosynthesis</keyword>
<sequence>MKRDSRFHIAVVPGDGIGPEIVRACLQVLNVLHERLGGIGFDFRHLEGGAGHYQKTGVAFTDENMAECKKADAVLFGAIGLPDVRYPDGTEISTQFDLRAEMDLYAGLRPIRSYPGLPLVLADKRAARIDLVLVREQTEGLLYSRGRGTVEEDRVAWETMMISRNGSRRVSEFAFRVAERRAIGRRRRGRVTCVDKANALASMAFFRKVFGEVAASHPEVKADYAYVDATAMNLVKSPWDFDVLVTENVFGGILSDLAAGLVGSLGLVPSADIGEKHAVFQPAHGSAPDIAGQGIANPVAQVLSAALMLDWLADQHAEPRLAHGARILEHAVERALTFVCPIEFGGQDGTAAITRAIMTQIRKV</sequence>
<evidence type="ECO:0000256" key="14">
    <source>
        <dbReference type="ARBA" id="ARBA00033138"/>
    </source>
</evidence>
<evidence type="ECO:0000256" key="7">
    <source>
        <dbReference type="ARBA" id="ARBA00022605"/>
    </source>
</evidence>
<comment type="caution">
    <text evidence="16">The sequence shown here is derived from an EMBL/GenBank/DDBJ whole genome shotgun (WGS) entry which is preliminary data.</text>
</comment>
<dbReference type="PANTHER" id="PTHR43275:SF1">
    <property type="entry name" value="D-MALATE DEHYDROGENASE [DECARBOXYLATING]"/>
    <property type="match status" value="1"/>
</dbReference>